<accession>A0A9Q8ZBT0</accession>
<proteinExistence type="predicted"/>
<dbReference type="AlphaFoldDB" id="A0A9Q8ZBT0"/>
<dbReference type="VEuPathDB" id="FungiDB:yc1106_06476"/>
<gene>
    <name evidence="1" type="ORF">yc1106_06476</name>
</gene>
<name>A0A9Q8ZBT0_CURCL</name>
<dbReference type="EMBL" id="CP089277">
    <property type="protein sequence ID" value="USP79202.1"/>
    <property type="molecule type" value="Genomic_DNA"/>
</dbReference>
<evidence type="ECO:0000313" key="2">
    <source>
        <dbReference type="Proteomes" id="UP001056012"/>
    </source>
</evidence>
<sequence>MASSAFSNSHRSILGDEQLRLSSEMPVKGCFTFEEILQFYQNVISTFFNDKDSLGHRGHSHENPMAIIVATSKILSLLDAAQTTYFDTGRASSSPKSEQHGEISAGPICVESTVRLGAQVLNKEEGNVVVRHFLKSAVVRLGREVSGLKQRICESGGSSEWDDAKVDSLEQMLTRIWALAAAMREP</sequence>
<reference evidence="1" key="1">
    <citation type="submission" date="2021-12" db="EMBL/GenBank/DDBJ databases">
        <title>Curvularia clavata genome.</title>
        <authorList>
            <person name="Cao Y."/>
        </authorList>
    </citation>
    <scope>NUCLEOTIDE SEQUENCE</scope>
    <source>
        <strain evidence="1">Yc1106</strain>
    </source>
</reference>
<keyword evidence="2" id="KW-1185">Reference proteome</keyword>
<organism evidence="1 2">
    <name type="scientific">Curvularia clavata</name>
    <dbReference type="NCBI Taxonomy" id="95742"/>
    <lineage>
        <taxon>Eukaryota</taxon>
        <taxon>Fungi</taxon>
        <taxon>Dikarya</taxon>
        <taxon>Ascomycota</taxon>
        <taxon>Pezizomycotina</taxon>
        <taxon>Dothideomycetes</taxon>
        <taxon>Pleosporomycetidae</taxon>
        <taxon>Pleosporales</taxon>
        <taxon>Pleosporineae</taxon>
        <taxon>Pleosporaceae</taxon>
        <taxon>Curvularia</taxon>
    </lineage>
</organism>
<dbReference type="OrthoDB" id="3766560at2759"/>
<dbReference type="Proteomes" id="UP001056012">
    <property type="component" value="Chromosome 4"/>
</dbReference>
<protein>
    <submittedName>
        <fullName evidence="1">Uncharacterized protein</fullName>
    </submittedName>
</protein>
<evidence type="ECO:0000313" key="1">
    <source>
        <dbReference type="EMBL" id="USP79202.1"/>
    </source>
</evidence>